<keyword evidence="3" id="KW-1185">Reference proteome</keyword>
<reference evidence="2 3" key="1">
    <citation type="submission" date="2023-04" db="EMBL/GenBank/DDBJ databases">
        <title>Halomonas strains isolated from rhizosphere soil.</title>
        <authorList>
            <person name="Xu L."/>
            <person name="Sun J.-Q."/>
        </authorList>
    </citation>
    <scope>NUCLEOTIDE SEQUENCE [LARGE SCALE GENOMIC DNA]</scope>
    <source>
        <strain evidence="2 3">LN1S58</strain>
    </source>
</reference>
<feature type="transmembrane region" description="Helical" evidence="1">
    <location>
        <begin position="228"/>
        <end position="245"/>
    </location>
</feature>
<evidence type="ECO:0000313" key="3">
    <source>
        <dbReference type="Proteomes" id="UP001244242"/>
    </source>
</evidence>
<dbReference type="RefSeq" id="WP_282721813.1">
    <property type="nucleotide sequence ID" value="NZ_JASCQO010000035.1"/>
</dbReference>
<feature type="transmembrane region" description="Helical" evidence="1">
    <location>
        <begin position="64"/>
        <end position="83"/>
    </location>
</feature>
<sequence>MYNKLDRTHCSRLRWLVGLWIFATLYFPALSVGALHVRPDYLLFPAVVLAAVLMPWSRAARFSWFVVFLTLGVFTIATLYAIVSGHGHFSLAVFVGFCKPLLIFAVWATFSSRVPLGSLTSLLAILMAGTAILALGQILLPEPFVRLTENFYTSEARTVLVSLTSQSSGVTRAMAVFESPVYAAVAFLLGIIFSVRAAAGASSASAFWFFLILAGLYGLAGLATSSSLFILGIFVLVLSFVMITARSSITLLPLRRLLPAVLALVAIGISALVYIAVMSVSARNQLLYQLSKIASKGVFDTRYGEGGLLTEAITAWPDYVILGLGGVVTKFFVGDSLFLVLLVRVGLLGSAIIALLFILGICRAYQVSSGSRWVFCALTLLAAAGLGAPTLWIPRLAEIVTFVLATGVVLAFETRRTPGPHAVSRGRVAY</sequence>
<name>A0ABT6VLD2_9GAMM</name>
<feature type="transmembrane region" description="Helical" evidence="1">
    <location>
        <begin position="257"/>
        <end position="277"/>
    </location>
</feature>
<keyword evidence="1" id="KW-1133">Transmembrane helix</keyword>
<dbReference type="Proteomes" id="UP001244242">
    <property type="component" value="Unassembled WGS sequence"/>
</dbReference>
<keyword evidence="1" id="KW-0472">Membrane</keyword>
<feature type="transmembrane region" description="Helical" evidence="1">
    <location>
        <begin position="41"/>
        <end position="57"/>
    </location>
</feature>
<evidence type="ECO:0000313" key="2">
    <source>
        <dbReference type="EMBL" id="MDI5934354.1"/>
    </source>
</evidence>
<feature type="transmembrane region" description="Helical" evidence="1">
    <location>
        <begin position="89"/>
        <end position="110"/>
    </location>
</feature>
<feature type="transmembrane region" description="Helical" evidence="1">
    <location>
        <begin position="181"/>
        <end position="199"/>
    </location>
</feature>
<protein>
    <submittedName>
        <fullName evidence="2">Uncharacterized protein</fullName>
    </submittedName>
</protein>
<feature type="transmembrane region" description="Helical" evidence="1">
    <location>
        <begin position="373"/>
        <end position="393"/>
    </location>
</feature>
<feature type="transmembrane region" description="Helical" evidence="1">
    <location>
        <begin position="206"/>
        <end position="222"/>
    </location>
</feature>
<feature type="transmembrane region" description="Helical" evidence="1">
    <location>
        <begin position="337"/>
        <end position="361"/>
    </location>
</feature>
<keyword evidence="1" id="KW-0812">Transmembrane</keyword>
<feature type="transmembrane region" description="Helical" evidence="1">
    <location>
        <begin position="12"/>
        <end position="35"/>
    </location>
</feature>
<dbReference type="EMBL" id="JASCQO010000035">
    <property type="protein sequence ID" value="MDI5934354.1"/>
    <property type="molecule type" value="Genomic_DNA"/>
</dbReference>
<feature type="transmembrane region" description="Helical" evidence="1">
    <location>
        <begin position="122"/>
        <end position="140"/>
    </location>
</feature>
<comment type="caution">
    <text evidence="2">The sequence shown here is derived from an EMBL/GenBank/DDBJ whole genome shotgun (WGS) entry which is preliminary data.</text>
</comment>
<evidence type="ECO:0000256" key="1">
    <source>
        <dbReference type="SAM" id="Phobius"/>
    </source>
</evidence>
<proteinExistence type="predicted"/>
<accession>A0ABT6VLD2</accession>
<organism evidence="2 3">
    <name type="scientific">Halomonas kalidii</name>
    <dbReference type="NCBI Taxonomy" id="3043293"/>
    <lineage>
        <taxon>Bacteria</taxon>
        <taxon>Pseudomonadati</taxon>
        <taxon>Pseudomonadota</taxon>
        <taxon>Gammaproteobacteria</taxon>
        <taxon>Oceanospirillales</taxon>
        <taxon>Halomonadaceae</taxon>
        <taxon>Halomonas</taxon>
    </lineage>
</organism>
<gene>
    <name evidence="2" type="ORF">QLQ84_11210</name>
</gene>